<dbReference type="AlphaFoldDB" id="A0A7H8REC9"/>
<dbReference type="PROSITE" id="PS00062">
    <property type="entry name" value="ALDOKETO_REDUCTASE_2"/>
    <property type="match status" value="1"/>
</dbReference>
<feature type="binding site" evidence="9">
    <location>
        <position position="113"/>
    </location>
    <ligand>
        <name>substrate</name>
    </ligand>
</feature>
<dbReference type="Pfam" id="PF00248">
    <property type="entry name" value="Aldo_ket_red"/>
    <property type="match status" value="1"/>
</dbReference>
<dbReference type="PIRSF" id="PIRSF000097">
    <property type="entry name" value="AKR"/>
    <property type="match status" value="1"/>
</dbReference>
<evidence type="ECO:0000256" key="8">
    <source>
        <dbReference type="PIRSR" id="PIRSR000097-1"/>
    </source>
</evidence>
<dbReference type="CDD" id="cd19120">
    <property type="entry name" value="AKR_AKR3C2-3"/>
    <property type="match status" value="1"/>
</dbReference>
<evidence type="ECO:0000256" key="10">
    <source>
        <dbReference type="PIRSR" id="PIRSR000097-3"/>
    </source>
</evidence>
<gene>
    <name evidence="12" type="ORF">TRUGW13939_11036</name>
</gene>
<dbReference type="InterPro" id="IPR018170">
    <property type="entry name" value="Aldo/ket_reductase_CS"/>
</dbReference>
<dbReference type="RefSeq" id="XP_035350039.1">
    <property type="nucleotide sequence ID" value="XM_035494146.1"/>
</dbReference>
<dbReference type="FunFam" id="3.20.20.100:FF:000002">
    <property type="entry name" value="2,5-diketo-D-gluconic acid reductase A"/>
    <property type="match status" value="1"/>
</dbReference>
<dbReference type="InterPro" id="IPR023210">
    <property type="entry name" value="NADP_OxRdtase_dom"/>
</dbReference>
<dbReference type="InterPro" id="IPR020471">
    <property type="entry name" value="AKR"/>
</dbReference>
<dbReference type="EMBL" id="CP055903">
    <property type="protein sequence ID" value="QKX63865.1"/>
    <property type="molecule type" value="Genomic_DNA"/>
</dbReference>
<dbReference type="Proteomes" id="UP000509510">
    <property type="component" value="Chromosome VI"/>
</dbReference>
<protein>
    <recommendedName>
        <fullName evidence="2">D-xylose reductase [NAD(P)H]</fullName>
        <ecNumber evidence="2">1.1.1.307</ecNumber>
    </recommendedName>
</protein>
<evidence type="ECO:0000313" key="13">
    <source>
        <dbReference type="Proteomes" id="UP000509510"/>
    </source>
</evidence>
<keyword evidence="13" id="KW-1185">Reference proteome</keyword>
<dbReference type="PANTHER" id="PTHR43827:SF3">
    <property type="entry name" value="NADP-DEPENDENT OXIDOREDUCTASE DOMAIN-CONTAINING PROTEIN"/>
    <property type="match status" value="1"/>
</dbReference>
<proteinExistence type="inferred from homology"/>
<dbReference type="EC" id="1.1.1.307" evidence="2"/>
<dbReference type="KEGG" id="trg:TRUGW13939_11036"/>
<evidence type="ECO:0000256" key="1">
    <source>
        <dbReference type="ARBA" id="ARBA00007905"/>
    </source>
</evidence>
<evidence type="ECO:0000256" key="9">
    <source>
        <dbReference type="PIRSR" id="PIRSR000097-2"/>
    </source>
</evidence>
<dbReference type="GeneID" id="55998515"/>
<evidence type="ECO:0000256" key="4">
    <source>
        <dbReference type="ARBA" id="ARBA00023002"/>
    </source>
</evidence>
<comment type="function">
    <text evidence="5">Catalyzes the initial reaction in the xylose utilization pathway by reducing D-xylose into xylitol. Xylose is a major component of hemicelluloses such as xylan. Most fungi utilize D-xylose via three enzymatic reactions, xylose reductase (XR), xylitol dehydrogenase (XDH), and xylulokinase, to form xylulose 5-phosphate, which enters pentose phosphate pathway.</text>
</comment>
<organism evidence="12 13">
    <name type="scientific">Talaromyces rugulosus</name>
    <name type="common">Penicillium rugulosum</name>
    <dbReference type="NCBI Taxonomy" id="121627"/>
    <lineage>
        <taxon>Eukaryota</taxon>
        <taxon>Fungi</taxon>
        <taxon>Dikarya</taxon>
        <taxon>Ascomycota</taxon>
        <taxon>Pezizomycotina</taxon>
        <taxon>Eurotiomycetes</taxon>
        <taxon>Eurotiomycetidae</taxon>
        <taxon>Eurotiales</taxon>
        <taxon>Trichocomaceae</taxon>
        <taxon>Talaromyces</taxon>
        <taxon>Talaromyces sect. Islandici</taxon>
    </lineage>
</organism>
<evidence type="ECO:0000313" key="12">
    <source>
        <dbReference type="EMBL" id="QKX63865.1"/>
    </source>
</evidence>
<keyword evidence="4" id="KW-0560">Oxidoreductase</keyword>
<dbReference type="OrthoDB" id="416253at2759"/>
<dbReference type="InterPro" id="IPR044494">
    <property type="entry name" value="AKR3C2/3"/>
</dbReference>
<evidence type="ECO:0000256" key="6">
    <source>
        <dbReference type="ARBA" id="ARBA00047534"/>
    </source>
</evidence>
<dbReference type="Gene3D" id="3.20.20.100">
    <property type="entry name" value="NADP-dependent oxidoreductase domain"/>
    <property type="match status" value="1"/>
</dbReference>
<evidence type="ECO:0000256" key="7">
    <source>
        <dbReference type="ARBA" id="ARBA00049485"/>
    </source>
</evidence>
<reference evidence="13" key="1">
    <citation type="submission" date="2020-06" db="EMBL/GenBank/DDBJ databases">
        <title>A chromosome-scale genome assembly of Talaromyces rugulosus W13939.</title>
        <authorList>
            <person name="Wang B."/>
            <person name="Guo L."/>
            <person name="Ye K."/>
            <person name="Wang L."/>
        </authorList>
    </citation>
    <scope>NUCLEOTIDE SEQUENCE [LARGE SCALE GENOMIC DNA]</scope>
    <source>
        <strain evidence="13">W13939</strain>
    </source>
</reference>
<feature type="active site" description="Proton donor" evidence="8">
    <location>
        <position position="58"/>
    </location>
</feature>
<dbReference type="GO" id="GO:0016652">
    <property type="term" value="F:oxidoreductase activity, acting on NAD(P)H as acceptor"/>
    <property type="evidence" value="ECO:0007669"/>
    <property type="project" value="InterPro"/>
</dbReference>
<sequence>MSIPSLTLRDGKTIPLLAFGTGTTWFKAGSASLDNHLVQTTKAAIQKGFYHLDCAEMYGTDEEVGIAIKEAGVPREKLFVTNKVSNNIHDIRGAVEQGLKKMQLDYFDLYLIHSPHFAKSDADLQQAWKEMEQIKKSGKARSIGVSNYLRPHIEATLKTAVEPPVINQLEYHPYLQRANGFVPWMQQNGIQVASYKGLTPAVRCPQGPLHEPLVKMAKAHGRDVSAAAILLAWMMQTNIVAVTTTTKTERLDEYALALGVTLTPEEVQEISDLGATYHLRMSWVQFYEKNDRS</sequence>
<feature type="domain" description="NADP-dependent oxidoreductase" evidence="11">
    <location>
        <begin position="19"/>
        <end position="196"/>
    </location>
</feature>
<dbReference type="PRINTS" id="PR00069">
    <property type="entry name" value="ALDKETRDTASE"/>
</dbReference>
<comment type="catalytic activity">
    <reaction evidence="6">
        <text>xylitol + NADP(+) = D-xylose + NADPH + H(+)</text>
        <dbReference type="Rhea" id="RHEA:27445"/>
        <dbReference type="ChEBI" id="CHEBI:15378"/>
        <dbReference type="ChEBI" id="CHEBI:17151"/>
        <dbReference type="ChEBI" id="CHEBI:53455"/>
        <dbReference type="ChEBI" id="CHEBI:57783"/>
        <dbReference type="ChEBI" id="CHEBI:58349"/>
        <dbReference type="EC" id="1.1.1.307"/>
    </reaction>
</comment>
<feature type="site" description="Lowers pKa of active site Tyr" evidence="10">
    <location>
        <position position="83"/>
    </location>
</feature>
<evidence type="ECO:0000256" key="3">
    <source>
        <dbReference type="ARBA" id="ARBA00022857"/>
    </source>
</evidence>
<evidence type="ECO:0000256" key="5">
    <source>
        <dbReference type="ARBA" id="ARBA00025065"/>
    </source>
</evidence>
<keyword evidence="3" id="KW-0521">NADP</keyword>
<evidence type="ECO:0000259" key="11">
    <source>
        <dbReference type="Pfam" id="PF00248"/>
    </source>
</evidence>
<name>A0A7H8REC9_TALRU</name>
<comment type="similarity">
    <text evidence="1">Belongs to the aldo/keto reductase family.</text>
</comment>
<dbReference type="SUPFAM" id="SSF51430">
    <property type="entry name" value="NAD(P)-linked oxidoreductase"/>
    <property type="match status" value="1"/>
</dbReference>
<dbReference type="GO" id="GO:0016616">
    <property type="term" value="F:oxidoreductase activity, acting on the CH-OH group of donors, NAD or NADP as acceptor"/>
    <property type="evidence" value="ECO:0007669"/>
    <property type="project" value="UniProtKB-ARBA"/>
</dbReference>
<dbReference type="InterPro" id="IPR036812">
    <property type="entry name" value="NAD(P)_OxRdtase_dom_sf"/>
</dbReference>
<accession>A0A7H8REC9</accession>
<dbReference type="PANTHER" id="PTHR43827">
    <property type="entry name" value="2,5-DIKETO-D-GLUCONIC ACID REDUCTASE"/>
    <property type="match status" value="1"/>
</dbReference>
<evidence type="ECO:0000256" key="2">
    <source>
        <dbReference type="ARBA" id="ARBA00012845"/>
    </source>
</evidence>
<comment type="catalytic activity">
    <reaction evidence="7">
        <text>xylitol + NAD(+) = D-xylose + NADH + H(+)</text>
        <dbReference type="Rhea" id="RHEA:27441"/>
        <dbReference type="ChEBI" id="CHEBI:15378"/>
        <dbReference type="ChEBI" id="CHEBI:17151"/>
        <dbReference type="ChEBI" id="CHEBI:53455"/>
        <dbReference type="ChEBI" id="CHEBI:57540"/>
        <dbReference type="ChEBI" id="CHEBI:57945"/>
        <dbReference type="EC" id="1.1.1.307"/>
    </reaction>
</comment>